<comment type="function">
    <text evidence="5">Transcription activator.</text>
</comment>
<feature type="region of interest" description="Disordered" evidence="6">
    <location>
        <begin position="187"/>
        <end position="232"/>
    </location>
</feature>
<feature type="domain" description="WRC" evidence="8">
    <location>
        <begin position="123"/>
        <end position="167"/>
    </location>
</feature>
<dbReference type="GO" id="GO:0005634">
    <property type="term" value="C:nucleus"/>
    <property type="evidence" value="ECO:0007669"/>
    <property type="project" value="UniProtKB-SubCell"/>
</dbReference>
<dbReference type="InterPro" id="IPR014977">
    <property type="entry name" value="WRC_dom"/>
</dbReference>
<feature type="compositionally biased region" description="Polar residues" evidence="6">
    <location>
        <begin position="200"/>
        <end position="220"/>
    </location>
</feature>
<dbReference type="PANTHER" id="PTHR31602:SF103">
    <property type="entry name" value="GROWTH-REGULATING FACTOR"/>
    <property type="match status" value="1"/>
</dbReference>
<dbReference type="PROSITE" id="PS51667">
    <property type="entry name" value="WRC"/>
    <property type="match status" value="2"/>
</dbReference>
<gene>
    <name evidence="9" type="ORF">AABB24_022199</name>
</gene>
<proteinExistence type="inferred from homology"/>
<keyword evidence="3 5" id="KW-0539">Nucleus</keyword>
<protein>
    <recommendedName>
        <fullName evidence="5">Growth-regulating factor</fullName>
    </recommendedName>
</protein>
<dbReference type="Proteomes" id="UP001627284">
    <property type="component" value="Unassembled WGS sequence"/>
</dbReference>
<dbReference type="GO" id="GO:0099402">
    <property type="term" value="P:plant organ development"/>
    <property type="evidence" value="ECO:0007669"/>
    <property type="project" value="UniProtKB-ARBA"/>
</dbReference>
<sequence>MQLHLFSATPLSLSGKGKGKEDEIKKKEGSPPCIELSLGYGGSSHVVEEDESDAKSSYSVFTAAQFQELQLQAVIFKYLVSGLPVPFHLFLIIWNSVSSSLGDGGIYKLYPTLGRFDYTSMTDPEPGRCRRTDGKKWRCKRDVIPGQKYCGQHVHRGRRSRKPVEASEHVMRSDDTNIISKITKLYASSDDPGSKCAPASNKTSCLSSTSRSNQYNSIEDSSAKPRFINSGNDSEKQDNYIICNRKDITTSVRTPSFIAGDNADSKNIDFNRISPSKTNQKQNCGEARKHGALVPIFGLSTKSDLQHSIGSEADQQRCRRSDGKKWRCSKTVVPCQKYCETHMHRGANRKRVASVSVVVPPSKPPSYRFCPPENDGTRRNLNTSLSIYTIPGRQNITDDDSNSNSISDATTITDEIPAFVSH</sequence>
<evidence type="ECO:0000256" key="3">
    <source>
        <dbReference type="ARBA" id="ARBA00023242"/>
    </source>
</evidence>
<accession>A0ABD2SY69</accession>
<comment type="caution">
    <text evidence="9">The sequence shown here is derived from an EMBL/GenBank/DDBJ whole genome shotgun (WGS) entry which is preliminary data.</text>
</comment>
<evidence type="ECO:0000259" key="8">
    <source>
        <dbReference type="PROSITE" id="PS51667"/>
    </source>
</evidence>
<keyword evidence="10" id="KW-1185">Reference proteome</keyword>
<dbReference type="GO" id="GO:0005524">
    <property type="term" value="F:ATP binding"/>
    <property type="evidence" value="ECO:0007669"/>
    <property type="project" value="UniProtKB-UniRule"/>
</dbReference>
<dbReference type="PROSITE" id="PS51666">
    <property type="entry name" value="QLQ"/>
    <property type="match status" value="1"/>
</dbReference>
<dbReference type="Pfam" id="PF08879">
    <property type="entry name" value="WRC"/>
    <property type="match status" value="2"/>
</dbReference>
<evidence type="ECO:0000256" key="4">
    <source>
        <dbReference type="PROSITE-ProRule" id="PRU01002"/>
    </source>
</evidence>
<keyword evidence="5" id="KW-0804">Transcription</keyword>
<reference evidence="9 10" key="1">
    <citation type="submission" date="2024-05" db="EMBL/GenBank/DDBJ databases">
        <title>De novo assembly of an allotetraploid wild potato.</title>
        <authorList>
            <person name="Hosaka A.J."/>
        </authorList>
    </citation>
    <scope>NUCLEOTIDE SEQUENCE [LARGE SCALE GENOMIC DNA]</scope>
    <source>
        <tissue evidence="9">Young leaves</tissue>
    </source>
</reference>
<feature type="region of interest" description="Disordered" evidence="6">
    <location>
        <begin position="1"/>
        <end position="29"/>
    </location>
</feature>
<name>A0ABD2SY69_9SOLN</name>
<dbReference type="InterPro" id="IPR031137">
    <property type="entry name" value="GRF"/>
</dbReference>
<comment type="subcellular location">
    <subcellularLocation>
        <location evidence="1 5">Nucleus</location>
    </subcellularLocation>
</comment>
<feature type="compositionally biased region" description="Basic and acidic residues" evidence="6">
    <location>
        <begin position="18"/>
        <end position="29"/>
    </location>
</feature>
<dbReference type="AlphaFoldDB" id="A0ABD2SY69"/>
<dbReference type="Pfam" id="PF08880">
    <property type="entry name" value="QLQ"/>
    <property type="match status" value="1"/>
</dbReference>
<dbReference type="GO" id="GO:0006351">
    <property type="term" value="P:DNA-templated transcription"/>
    <property type="evidence" value="ECO:0007669"/>
    <property type="project" value="UniProtKB-UniRule"/>
</dbReference>
<evidence type="ECO:0000259" key="7">
    <source>
        <dbReference type="PROSITE" id="PS51666"/>
    </source>
</evidence>
<evidence type="ECO:0000256" key="1">
    <source>
        <dbReference type="ARBA" id="ARBA00004123"/>
    </source>
</evidence>
<comment type="domain">
    <text evidence="5">The QLQ domain and WRC domain may be involved in protein-protein interaction and DNA-binding, respectively.</text>
</comment>
<feature type="compositionally biased region" description="Basic and acidic residues" evidence="6">
    <location>
        <begin position="162"/>
        <end position="171"/>
    </location>
</feature>
<evidence type="ECO:0000313" key="9">
    <source>
        <dbReference type="EMBL" id="KAL3348914.1"/>
    </source>
</evidence>
<keyword evidence="5" id="KW-0805">Transcription regulation</keyword>
<dbReference type="SMART" id="SM00951">
    <property type="entry name" value="QLQ"/>
    <property type="match status" value="1"/>
</dbReference>
<comment type="caution">
    <text evidence="4">Lacks conserved residue(s) required for the propagation of feature annotation.</text>
</comment>
<dbReference type="InterPro" id="IPR014978">
    <property type="entry name" value="Gln-Leu-Gln_QLQ"/>
</dbReference>
<feature type="domain" description="QLQ" evidence="7">
    <location>
        <begin position="60"/>
        <end position="95"/>
    </location>
</feature>
<organism evidence="9 10">
    <name type="scientific">Solanum stoloniferum</name>
    <dbReference type="NCBI Taxonomy" id="62892"/>
    <lineage>
        <taxon>Eukaryota</taxon>
        <taxon>Viridiplantae</taxon>
        <taxon>Streptophyta</taxon>
        <taxon>Embryophyta</taxon>
        <taxon>Tracheophyta</taxon>
        <taxon>Spermatophyta</taxon>
        <taxon>Magnoliopsida</taxon>
        <taxon>eudicotyledons</taxon>
        <taxon>Gunneridae</taxon>
        <taxon>Pentapetalae</taxon>
        <taxon>asterids</taxon>
        <taxon>lamiids</taxon>
        <taxon>Solanales</taxon>
        <taxon>Solanaceae</taxon>
        <taxon>Solanoideae</taxon>
        <taxon>Solaneae</taxon>
        <taxon>Solanum</taxon>
    </lineage>
</organism>
<feature type="region of interest" description="Disordered" evidence="6">
    <location>
        <begin position="152"/>
        <end position="171"/>
    </location>
</feature>
<evidence type="ECO:0000256" key="6">
    <source>
        <dbReference type="SAM" id="MobiDB-lite"/>
    </source>
</evidence>
<feature type="domain" description="WRC" evidence="8">
    <location>
        <begin position="312"/>
        <end position="356"/>
    </location>
</feature>
<keyword evidence="5" id="KW-0010">Activator</keyword>
<evidence type="ECO:0000256" key="2">
    <source>
        <dbReference type="ARBA" id="ARBA00008122"/>
    </source>
</evidence>
<evidence type="ECO:0000313" key="10">
    <source>
        <dbReference type="Proteomes" id="UP001627284"/>
    </source>
</evidence>
<evidence type="ECO:0000256" key="5">
    <source>
        <dbReference type="RuleBase" id="RU367127"/>
    </source>
</evidence>
<dbReference type="EMBL" id="JBJKTR010000013">
    <property type="protein sequence ID" value="KAL3348914.1"/>
    <property type="molecule type" value="Genomic_DNA"/>
</dbReference>
<comment type="similarity">
    <text evidence="2 5">Belongs to the GRF family.</text>
</comment>
<dbReference type="PANTHER" id="PTHR31602">
    <property type="entry name" value="GROWTH-REGULATING FACTOR 5"/>
    <property type="match status" value="1"/>
</dbReference>